<reference evidence="1 2" key="1">
    <citation type="submission" date="2018-03" db="EMBL/GenBank/DDBJ databases">
        <title>Genomic Encyclopedia of Archaeal and Bacterial Type Strains, Phase II (KMG-II): from individual species to whole genera.</title>
        <authorList>
            <person name="Goeker M."/>
        </authorList>
    </citation>
    <scope>NUCLEOTIDE SEQUENCE [LARGE SCALE GENOMIC DNA]</scope>
    <source>
        <strain evidence="1 2">DSM 25328</strain>
    </source>
</reference>
<organism evidence="1 2">
    <name type="scientific">Tritonibacter scottomollicae</name>
    <name type="common">Epibacterium scottomollicae</name>
    <dbReference type="NCBI Taxonomy" id="483013"/>
    <lineage>
        <taxon>Bacteria</taxon>
        <taxon>Pseudomonadati</taxon>
        <taxon>Pseudomonadota</taxon>
        <taxon>Alphaproteobacteria</taxon>
        <taxon>Rhodobacterales</taxon>
        <taxon>Paracoccaceae</taxon>
        <taxon>Tritonibacter</taxon>
    </lineage>
</organism>
<comment type="caution">
    <text evidence="1">The sequence shown here is derived from an EMBL/GenBank/DDBJ whole genome shotgun (WGS) entry which is preliminary data.</text>
</comment>
<dbReference type="RefSeq" id="WP_106165537.1">
    <property type="nucleotide sequence ID" value="NZ_PVUF01000026.1"/>
</dbReference>
<evidence type="ECO:0008006" key="3">
    <source>
        <dbReference type="Google" id="ProtNLM"/>
    </source>
</evidence>
<name>A0A2T1A5D2_TRISK</name>
<dbReference type="EMBL" id="PVUF01000026">
    <property type="protein sequence ID" value="PRZ43812.1"/>
    <property type="molecule type" value="Genomic_DNA"/>
</dbReference>
<accession>A0A2T1A5D2</accession>
<dbReference type="AlphaFoldDB" id="A0A2T1A5D2"/>
<dbReference type="Pfam" id="PF04365">
    <property type="entry name" value="BrnT_toxin"/>
    <property type="match status" value="1"/>
</dbReference>
<evidence type="ECO:0000313" key="2">
    <source>
        <dbReference type="Proteomes" id="UP000237718"/>
    </source>
</evidence>
<dbReference type="Gene3D" id="3.10.450.530">
    <property type="entry name" value="Ribonuclease toxin, BrnT, of type II toxin-antitoxin system"/>
    <property type="match status" value="1"/>
</dbReference>
<proteinExistence type="predicted"/>
<dbReference type="InterPro" id="IPR007460">
    <property type="entry name" value="BrnT_toxin"/>
</dbReference>
<dbReference type="InterPro" id="IPR038573">
    <property type="entry name" value="BrnT_sf"/>
</dbReference>
<evidence type="ECO:0000313" key="1">
    <source>
        <dbReference type="EMBL" id="PRZ43812.1"/>
    </source>
</evidence>
<dbReference type="Proteomes" id="UP000237718">
    <property type="component" value="Unassembled WGS sequence"/>
</dbReference>
<sequence>MQIDYDHKKRDSNLEKHGVDFLVAALIFENTTLTKEDTRKDYGEQRFISLGSVDGDVYSVTHTERDGRIRIISAWKGGRKEHDEYQKHIAR</sequence>
<dbReference type="OrthoDB" id="839663at2"/>
<gene>
    <name evidence="1" type="ORF">CLV89_12610</name>
</gene>
<protein>
    <recommendedName>
        <fullName evidence="3">BrnT family toxin</fullName>
    </recommendedName>
</protein>